<evidence type="ECO:0000313" key="2">
    <source>
        <dbReference type="EMBL" id="ETM41666.1"/>
    </source>
</evidence>
<dbReference type="Proteomes" id="UP000054532">
    <property type="component" value="Unassembled WGS sequence"/>
</dbReference>
<gene>
    <name evidence="2" type="ORF">L914_12581</name>
    <name evidence="1" type="ORF">L917_12506</name>
</gene>
<dbReference type="EMBL" id="KI680770">
    <property type="protein sequence ID" value="ETL88415.1"/>
    <property type="molecule type" value="Genomic_DNA"/>
</dbReference>
<name>W2KVL2_PHYNI</name>
<dbReference type="EMBL" id="KI693985">
    <property type="protein sequence ID" value="ETM41666.1"/>
    <property type="molecule type" value="Genomic_DNA"/>
</dbReference>
<proteinExistence type="predicted"/>
<accession>W2KVL2</accession>
<dbReference type="OrthoDB" id="408373at2759"/>
<dbReference type="SUPFAM" id="SSF53474">
    <property type="entry name" value="alpha/beta-Hydrolases"/>
    <property type="match status" value="1"/>
</dbReference>
<protein>
    <submittedName>
        <fullName evidence="1">Uncharacterized protein</fullName>
    </submittedName>
</protein>
<evidence type="ECO:0000313" key="1">
    <source>
        <dbReference type="EMBL" id="ETL88415.1"/>
    </source>
</evidence>
<dbReference type="InterPro" id="IPR029058">
    <property type="entry name" value="AB_hydrolase_fold"/>
</dbReference>
<dbReference type="VEuPathDB" id="FungiDB:PPTG_03133"/>
<dbReference type="AlphaFoldDB" id="W2KVL2"/>
<dbReference type="Proteomes" id="UP000054423">
    <property type="component" value="Unassembled WGS sequence"/>
</dbReference>
<reference evidence="1" key="1">
    <citation type="submission" date="2013-11" db="EMBL/GenBank/DDBJ databases">
        <title>The Genome Sequence of Phytophthora parasitica CHvinca01.</title>
        <authorList>
            <consortium name="The Broad Institute Genomics Platform"/>
            <person name="Russ C."/>
            <person name="Tyler B."/>
            <person name="Panabieres F."/>
            <person name="Shan W."/>
            <person name="Tripathy S."/>
            <person name="Grunwald N."/>
            <person name="Machado M."/>
            <person name="Johnson C.S."/>
            <person name="Arredondo F."/>
            <person name="Hong C."/>
            <person name="Coffey M."/>
            <person name="Young S.K."/>
            <person name="Zeng Q."/>
            <person name="Gargeya S."/>
            <person name="Fitzgerald M."/>
            <person name="Abouelleil A."/>
            <person name="Alvarado L."/>
            <person name="Chapman S.B."/>
            <person name="Gainer-Dewar J."/>
            <person name="Goldberg J."/>
            <person name="Griggs A."/>
            <person name="Gujja S."/>
            <person name="Hansen M."/>
            <person name="Howarth C."/>
            <person name="Imamovic A."/>
            <person name="Ireland A."/>
            <person name="Larimer J."/>
            <person name="McCowan C."/>
            <person name="Murphy C."/>
            <person name="Pearson M."/>
            <person name="Poon T.W."/>
            <person name="Priest M."/>
            <person name="Roberts A."/>
            <person name="Saif S."/>
            <person name="Shea T."/>
            <person name="Sykes S."/>
            <person name="Wortman J."/>
            <person name="Nusbaum C."/>
            <person name="Birren B."/>
        </authorList>
    </citation>
    <scope>NUCLEOTIDE SEQUENCE [LARGE SCALE GENOMIC DNA]</scope>
    <source>
        <strain evidence="1">CHvinca01</strain>
    </source>
</reference>
<organism evidence="1">
    <name type="scientific">Phytophthora nicotianae</name>
    <name type="common">Potato buckeye rot agent</name>
    <name type="synonym">Phytophthora parasitica</name>
    <dbReference type="NCBI Taxonomy" id="4792"/>
    <lineage>
        <taxon>Eukaryota</taxon>
        <taxon>Sar</taxon>
        <taxon>Stramenopiles</taxon>
        <taxon>Oomycota</taxon>
        <taxon>Peronosporomycetes</taxon>
        <taxon>Peronosporales</taxon>
        <taxon>Peronosporaceae</taxon>
        <taxon>Phytophthora</taxon>
    </lineage>
</organism>
<sequence length="44" mass="5164">MPNLKQELVYGGGHWLLWEKKDEVIDILQRWLKELELSKTAAAL</sequence>
<dbReference type="Gene3D" id="3.40.50.1820">
    <property type="entry name" value="alpha/beta hydrolase"/>
    <property type="match status" value="1"/>
</dbReference>
<reference evidence="2" key="2">
    <citation type="submission" date="2013-11" db="EMBL/GenBank/DDBJ databases">
        <title>The Genome Sequence of Phytophthora parasitica IAC_01/95.</title>
        <authorList>
            <consortium name="The Broad Institute Genomics Platform"/>
            <person name="Russ C."/>
            <person name="Tyler B."/>
            <person name="Panabieres F."/>
            <person name="Shan W."/>
            <person name="Tripathy S."/>
            <person name="Grunwald N."/>
            <person name="Machado M."/>
            <person name="Johnson C.S."/>
            <person name="Arredondo F."/>
            <person name="Hong C."/>
            <person name="Coffey M."/>
            <person name="Young S.K."/>
            <person name="Zeng Q."/>
            <person name="Gargeya S."/>
            <person name="Fitzgerald M."/>
            <person name="Abouelleil A."/>
            <person name="Alvarado L."/>
            <person name="Chapman S.B."/>
            <person name="Gainer-Dewar J."/>
            <person name="Goldberg J."/>
            <person name="Griggs A."/>
            <person name="Gujja S."/>
            <person name="Hansen M."/>
            <person name="Howarth C."/>
            <person name="Imamovic A."/>
            <person name="Ireland A."/>
            <person name="Larimer J."/>
            <person name="McCowan C."/>
            <person name="Murphy C."/>
            <person name="Pearson M."/>
            <person name="Poon T.W."/>
            <person name="Priest M."/>
            <person name="Roberts A."/>
            <person name="Saif S."/>
            <person name="Shea T."/>
            <person name="Sykes S."/>
            <person name="Wortman J."/>
            <person name="Nusbaum C."/>
            <person name="Birren B."/>
        </authorList>
    </citation>
    <scope>NUCLEOTIDE SEQUENCE [LARGE SCALE GENOMIC DNA]</scope>
    <source>
        <strain evidence="2">IAC_01/95</strain>
    </source>
</reference>